<evidence type="ECO:0000313" key="3">
    <source>
        <dbReference type="Proteomes" id="UP001055247"/>
    </source>
</evidence>
<evidence type="ECO:0000256" key="1">
    <source>
        <dbReference type="SAM" id="SignalP"/>
    </source>
</evidence>
<reference evidence="2" key="1">
    <citation type="journal article" date="2016" name="Front. Microbiol.">
        <title>Genome Sequence of the Piezophilic, Mesophilic Sulfate-Reducing Bacterium Desulfovibrio indicus J2T.</title>
        <authorList>
            <person name="Cao J."/>
            <person name="Maignien L."/>
            <person name="Shao Z."/>
            <person name="Alain K."/>
            <person name="Jebbar M."/>
        </authorList>
    </citation>
    <scope>NUCLEOTIDE SEQUENCE</scope>
    <source>
        <strain evidence="2">DSM 16372</strain>
    </source>
</reference>
<dbReference type="RefSeq" id="WP_238230839.1">
    <property type="nucleotide sequence ID" value="NZ_BPQO01000020.1"/>
</dbReference>
<gene>
    <name evidence="2" type="ORF">BHAOGJBA_4226</name>
</gene>
<feature type="chain" id="PRO_5043955078" description="Surface antigen domain-containing protein" evidence="1">
    <location>
        <begin position="22"/>
        <end position="170"/>
    </location>
</feature>
<keyword evidence="1" id="KW-0732">Signal</keyword>
<name>A0AAV4ZRB8_9HYPH</name>
<dbReference type="EMBL" id="BPQO01000020">
    <property type="protein sequence ID" value="GJD90684.1"/>
    <property type="molecule type" value="Genomic_DNA"/>
</dbReference>
<proteinExistence type="predicted"/>
<feature type="signal peptide" evidence="1">
    <location>
        <begin position="1"/>
        <end position="21"/>
    </location>
</feature>
<dbReference type="AlphaFoldDB" id="A0AAV4ZRB8"/>
<protein>
    <recommendedName>
        <fullName evidence="4">Surface antigen domain-containing protein</fullName>
    </recommendedName>
</protein>
<dbReference type="PROSITE" id="PS51257">
    <property type="entry name" value="PROKAR_LIPOPROTEIN"/>
    <property type="match status" value="1"/>
</dbReference>
<evidence type="ECO:0008006" key="4">
    <source>
        <dbReference type="Google" id="ProtNLM"/>
    </source>
</evidence>
<sequence length="170" mass="18028">MIRIHRAALLAIALAALSLGACQPRDPVTGRAFLPGSRALAGDPAGTTIVADPAVPTSIGKQMLALRTANRPYFGGLAGSELGARLDERSLARAFDAQFAALEDPRRYVHHPWRNGIDGTEGTVIAGPAYLNGYGQCREYTHTIYFDGRNPSLTATACRTPGGAWRTVAP</sequence>
<organism evidence="2 3">
    <name type="scientific">Methylobacterium hispanicum</name>
    <dbReference type="NCBI Taxonomy" id="270350"/>
    <lineage>
        <taxon>Bacteria</taxon>
        <taxon>Pseudomonadati</taxon>
        <taxon>Pseudomonadota</taxon>
        <taxon>Alphaproteobacteria</taxon>
        <taxon>Hyphomicrobiales</taxon>
        <taxon>Methylobacteriaceae</taxon>
        <taxon>Methylobacterium</taxon>
    </lineage>
</organism>
<comment type="caution">
    <text evidence="2">The sequence shown here is derived from an EMBL/GenBank/DDBJ whole genome shotgun (WGS) entry which is preliminary data.</text>
</comment>
<dbReference type="Proteomes" id="UP001055247">
    <property type="component" value="Unassembled WGS sequence"/>
</dbReference>
<evidence type="ECO:0000313" key="2">
    <source>
        <dbReference type="EMBL" id="GJD90684.1"/>
    </source>
</evidence>
<reference evidence="2" key="2">
    <citation type="submission" date="2021-08" db="EMBL/GenBank/DDBJ databases">
        <authorList>
            <person name="Tani A."/>
            <person name="Ola A."/>
            <person name="Ogura Y."/>
            <person name="Katsura K."/>
            <person name="Hayashi T."/>
        </authorList>
    </citation>
    <scope>NUCLEOTIDE SEQUENCE</scope>
    <source>
        <strain evidence="2">DSM 16372</strain>
    </source>
</reference>
<keyword evidence="3" id="KW-1185">Reference proteome</keyword>
<accession>A0AAV4ZRB8</accession>